<protein>
    <recommendedName>
        <fullName evidence="4">DUF421 domain-containing protein</fullName>
    </recommendedName>
</protein>
<name>A0ABS3F480_9PROT</name>
<keyword evidence="1" id="KW-1133">Transmembrane helix</keyword>
<keyword evidence="3" id="KW-1185">Reference proteome</keyword>
<organism evidence="2 3">
    <name type="scientific">Sneathiella sedimenti</name>
    <dbReference type="NCBI Taxonomy" id="2816034"/>
    <lineage>
        <taxon>Bacteria</taxon>
        <taxon>Pseudomonadati</taxon>
        <taxon>Pseudomonadota</taxon>
        <taxon>Alphaproteobacteria</taxon>
        <taxon>Sneathiellales</taxon>
        <taxon>Sneathiellaceae</taxon>
        <taxon>Sneathiella</taxon>
    </lineage>
</organism>
<evidence type="ECO:0008006" key="4">
    <source>
        <dbReference type="Google" id="ProtNLM"/>
    </source>
</evidence>
<keyword evidence="1" id="KW-0472">Membrane</keyword>
<accession>A0ABS3F480</accession>
<feature type="transmembrane region" description="Helical" evidence="1">
    <location>
        <begin position="6"/>
        <end position="23"/>
    </location>
</feature>
<comment type="caution">
    <text evidence="2">The sequence shown here is derived from an EMBL/GenBank/DDBJ whole genome shotgun (WGS) entry which is preliminary data.</text>
</comment>
<sequence>MMTIFMAIVIILIIAAICDLLIARLSGKRLLGYMASFLITLIGLPLVLASVISPVDIYAIVVALGIALMWWFIYLNLAQAVESSLRIRMLREIDAEGGSVDIDKLKLIYNDDRLIRIRLKRLEDGGAVRLKDGRHHLNSGKLEKAAHFFTALKRLLLNRRSQFDV</sequence>
<dbReference type="Proteomes" id="UP000664761">
    <property type="component" value="Unassembled WGS sequence"/>
</dbReference>
<gene>
    <name evidence="2" type="ORF">J0X12_06885</name>
</gene>
<keyword evidence="1" id="KW-0812">Transmembrane</keyword>
<feature type="transmembrane region" description="Helical" evidence="1">
    <location>
        <begin position="30"/>
        <end position="51"/>
    </location>
</feature>
<proteinExistence type="predicted"/>
<dbReference type="EMBL" id="JAFLNC010000002">
    <property type="protein sequence ID" value="MBO0333330.1"/>
    <property type="molecule type" value="Genomic_DNA"/>
</dbReference>
<evidence type="ECO:0000313" key="2">
    <source>
        <dbReference type="EMBL" id="MBO0333330.1"/>
    </source>
</evidence>
<evidence type="ECO:0000313" key="3">
    <source>
        <dbReference type="Proteomes" id="UP000664761"/>
    </source>
</evidence>
<reference evidence="2 3" key="1">
    <citation type="submission" date="2021-03" db="EMBL/GenBank/DDBJ databases">
        <title>Sneathiella sp. CAU 1612 isolated from Kang Won-do.</title>
        <authorList>
            <person name="Kim W."/>
        </authorList>
    </citation>
    <scope>NUCLEOTIDE SEQUENCE [LARGE SCALE GENOMIC DNA]</scope>
    <source>
        <strain evidence="2 3">CAU 1612</strain>
    </source>
</reference>
<evidence type="ECO:0000256" key="1">
    <source>
        <dbReference type="SAM" id="Phobius"/>
    </source>
</evidence>
<feature type="transmembrane region" description="Helical" evidence="1">
    <location>
        <begin position="57"/>
        <end position="81"/>
    </location>
</feature>
<dbReference type="RefSeq" id="WP_207043554.1">
    <property type="nucleotide sequence ID" value="NZ_JAFLNC010000002.1"/>
</dbReference>